<evidence type="ECO:0000256" key="3">
    <source>
        <dbReference type="PROSITE-ProRule" id="PRU00023"/>
    </source>
</evidence>
<gene>
    <name evidence="4" type="ORF">B9Z19DRAFT_1062193</name>
</gene>
<dbReference type="Pfam" id="PF00023">
    <property type="entry name" value="Ank"/>
    <property type="match status" value="1"/>
</dbReference>
<dbReference type="SUPFAM" id="SSF48403">
    <property type="entry name" value="Ankyrin repeat"/>
    <property type="match status" value="1"/>
</dbReference>
<dbReference type="InterPro" id="IPR036770">
    <property type="entry name" value="Ankyrin_rpt-contain_sf"/>
</dbReference>
<organism evidence="4 5">
    <name type="scientific">Tuber borchii</name>
    <name type="common">White truffle</name>
    <dbReference type="NCBI Taxonomy" id="42251"/>
    <lineage>
        <taxon>Eukaryota</taxon>
        <taxon>Fungi</taxon>
        <taxon>Dikarya</taxon>
        <taxon>Ascomycota</taxon>
        <taxon>Pezizomycotina</taxon>
        <taxon>Pezizomycetes</taxon>
        <taxon>Pezizales</taxon>
        <taxon>Tuberaceae</taxon>
        <taxon>Tuber</taxon>
    </lineage>
</organism>
<sequence length="267" mass="30212">MDLIRFPAELQLLIAEKLESRELSYLCCANHYFHSLCTPVLERLAQEPRKRLCALEWAIMSNRLPLIQLLLSKGHDINHLGRGSCFATALHVAVSCRNHPLILLFLENPALDLNKLDIDGNTALHIAIRCRDLEVVKLLHTAGVDLEIPDKRGRTALLLALHDCNVRIIEFLVRNRANVNARLPAGIWLDVTLLHGLMWPKCERLVRLALEHGADPEVRDDDDWRPIDLAFVRGFTGIVDILREVSLPLDMDAESDPETVWNDASRG</sequence>
<dbReference type="PROSITE" id="PS50088">
    <property type="entry name" value="ANK_REPEAT"/>
    <property type="match status" value="2"/>
</dbReference>
<dbReference type="PANTHER" id="PTHR24198:SF165">
    <property type="entry name" value="ANKYRIN REPEAT-CONTAINING PROTEIN-RELATED"/>
    <property type="match status" value="1"/>
</dbReference>
<feature type="repeat" description="ANK" evidence="3">
    <location>
        <begin position="152"/>
        <end position="184"/>
    </location>
</feature>
<dbReference type="EMBL" id="NESQ01000035">
    <property type="protein sequence ID" value="PUU81958.1"/>
    <property type="molecule type" value="Genomic_DNA"/>
</dbReference>
<dbReference type="PANTHER" id="PTHR24198">
    <property type="entry name" value="ANKYRIN REPEAT AND PROTEIN KINASE DOMAIN-CONTAINING PROTEIN"/>
    <property type="match status" value="1"/>
</dbReference>
<keyword evidence="1" id="KW-0677">Repeat</keyword>
<proteinExistence type="predicted"/>
<name>A0A2T7A2K5_TUBBO</name>
<comment type="caution">
    <text evidence="4">The sequence shown here is derived from an EMBL/GenBank/DDBJ whole genome shotgun (WGS) entry which is preliminary data.</text>
</comment>
<protein>
    <submittedName>
        <fullName evidence="4">Ankyrin repeat-containing domain protein</fullName>
    </submittedName>
</protein>
<evidence type="ECO:0000313" key="5">
    <source>
        <dbReference type="Proteomes" id="UP000244722"/>
    </source>
</evidence>
<dbReference type="PROSITE" id="PS50297">
    <property type="entry name" value="ANK_REP_REGION"/>
    <property type="match status" value="2"/>
</dbReference>
<dbReference type="SMART" id="SM00248">
    <property type="entry name" value="ANK"/>
    <property type="match status" value="5"/>
</dbReference>
<dbReference type="Pfam" id="PF12796">
    <property type="entry name" value="Ank_2"/>
    <property type="match status" value="1"/>
</dbReference>
<evidence type="ECO:0000256" key="2">
    <source>
        <dbReference type="ARBA" id="ARBA00023043"/>
    </source>
</evidence>
<dbReference type="Proteomes" id="UP000244722">
    <property type="component" value="Unassembled WGS sequence"/>
</dbReference>
<reference evidence="4 5" key="1">
    <citation type="submission" date="2017-04" db="EMBL/GenBank/DDBJ databases">
        <title>Draft genome sequence of Tuber borchii Vittad., a whitish edible truffle.</title>
        <authorList>
            <consortium name="DOE Joint Genome Institute"/>
            <person name="Murat C."/>
            <person name="Kuo A."/>
            <person name="Barry K.W."/>
            <person name="Clum A."/>
            <person name="Dockter R.B."/>
            <person name="Fauchery L."/>
            <person name="Iotti M."/>
            <person name="Kohler A."/>
            <person name="Labutti K."/>
            <person name="Lindquist E.A."/>
            <person name="Lipzen A."/>
            <person name="Ohm R.A."/>
            <person name="Wang M."/>
            <person name="Grigoriev I.V."/>
            <person name="Zambonelli A."/>
            <person name="Martin F.M."/>
        </authorList>
    </citation>
    <scope>NUCLEOTIDE SEQUENCE [LARGE SCALE GENOMIC DNA]</scope>
    <source>
        <strain evidence="4 5">Tbo3840</strain>
    </source>
</reference>
<keyword evidence="5" id="KW-1185">Reference proteome</keyword>
<keyword evidence="2 3" id="KW-0040">ANK repeat</keyword>
<evidence type="ECO:0000313" key="4">
    <source>
        <dbReference type="EMBL" id="PUU81958.1"/>
    </source>
</evidence>
<accession>A0A2T7A2K5</accession>
<dbReference type="Gene3D" id="1.25.40.20">
    <property type="entry name" value="Ankyrin repeat-containing domain"/>
    <property type="match status" value="1"/>
</dbReference>
<dbReference type="AlphaFoldDB" id="A0A2T7A2K5"/>
<evidence type="ECO:0000256" key="1">
    <source>
        <dbReference type="ARBA" id="ARBA00022737"/>
    </source>
</evidence>
<dbReference type="InterPro" id="IPR002110">
    <property type="entry name" value="Ankyrin_rpt"/>
</dbReference>
<feature type="repeat" description="ANK" evidence="3">
    <location>
        <begin position="119"/>
        <end position="151"/>
    </location>
</feature>
<dbReference type="OrthoDB" id="341259at2759"/>
<dbReference type="STRING" id="42251.A0A2T7A2K5"/>